<keyword evidence="8" id="KW-0206">Cytoskeleton</keyword>
<comment type="subcellular location">
    <subcellularLocation>
        <location evidence="1">Cytoplasm</location>
        <location evidence="1">Cytoskeleton</location>
    </subcellularLocation>
</comment>
<feature type="compositionally biased region" description="Polar residues" evidence="10">
    <location>
        <begin position="105"/>
        <end position="135"/>
    </location>
</feature>
<evidence type="ECO:0000256" key="7">
    <source>
        <dbReference type="ARBA" id="ARBA00023054"/>
    </source>
</evidence>
<gene>
    <name evidence="12" type="ORF">XAT740_LOCUS22730</name>
</gene>
<keyword evidence="5" id="KW-0493">Microtubule</keyword>
<dbReference type="SMART" id="SM01052">
    <property type="entry name" value="CAP_GLY"/>
    <property type="match status" value="1"/>
</dbReference>
<feature type="coiled-coil region" evidence="9">
    <location>
        <begin position="352"/>
        <end position="522"/>
    </location>
</feature>
<feature type="domain" description="CAP-Gly" evidence="11">
    <location>
        <begin position="27"/>
        <end position="90"/>
    </location>
</feature>
<feature type="coiled-coil region" evidence="9">
    <location>
        <begin position="976"/>
        <end position="1024"/>
    </location>
</feature>
<sequence length="1225" mass="141415">MASASSFRIDQRVFIPGKSLGTIAFIGKTEFADGEWIGVILDEPKGKNNGSVRKKGMFTNLFHREFPQLILDGSLVKYFTCLDNHGLYVRPTQIEFIIDESNTHLPQSTSNHSVKSQSNGSENGQTKSSILSSKQLNHRTSTRVSGSTRTSQSIDDKLSASKDETKQPLILEPQSKPITIVSSSESPTSDTEQLIYNLQNKIIDQKEQIQTLIDKRRDDFEKIKEFERIKLQLEQLQANKHEAQQRINELNEKFQQQETELNDVREKFAAYREEMADTEIRIESLTLDLEIAEEKLEMLTSDNAALKFKLEEVELEYDVMKGEMQLNGSNHVANGLQKKADDERTIKMEQALIKLRDLLLTEKAENESLKKECKLMEQRADMLMKEHENAKTDIVTMQATITDLKEQVDIYVGAQQMADILTTKNLSLEEQVRELQEEVDNLESICDMDKEIEESAKEVEQELRQTIDLLQNQLHEKERQVEQLHYTISDHERTILKFRESLKNMQTQNEQTKRQLEKYDEQLKLVGSLQSSEFKAKVIETKTYGEFIENELRKVQVVNLTQHIQYLTLFLPIQMTKRGGDHDCILVHLLIQRLVAKCEVLMNETLKKVQRIDQVIADDVLRSHRAEQWSFTCKILQSLAIFAMILTKYNNVLEICNSTMLRQLANSYHDLLSHEKAIDFLLELLQKDQLYDSITLNTLDKTIRFYEHIYNSHLDEEKFSMVNYLQGVMRVVSFSSDALQADIQRIQILQKNNNEQGPFTMLIKRLMESNEQLRAQAGKINRLVSDEDDSNRSLILDTDTISSIESTIRHLVRLTKTFYEICSGLTNQILILSDPNERISTQDIESIAYQACDKIFKQEDDGPYDSLWNSMYESVSTIMKLRSSLEDGLFDSKMIDTNEKPKQAIYILAEQFKLLMNELETVRNRFELKEEELVDVKKLLKLKQDEISEYCIRLALNDKKLDTLSKQFDDDTSKYLQILETTRMNAQKEIKQCEDAMAVLQNDNEKLEQEINELKDGLKQQSEFMKKSSIVSKIDGQHISSRQVLVPHISQDLIRLETTEQEIITLRNTVRLLKDELWQLKMSHTSNELTKLATPMRDTKSTEINDIYRSSTLLLNDLFSTIANYKITGENVAVKQELIRSKMKLVDQTAVSLNHRLHQCQSQILPGSTIQTGMQTFLNPQFSKFLAKDRQLAAEIHLPGEHAGGDVDLTQEQYCRIMQSAIGCI</sequence>
<dbReference type="PROSITE" id="PS50245">
    <property type="entry name" value="CAP_GLY_2"/>
    <property type="match status" value="1"/>
</dbReference>
<comment type="similarity">
    <text evidence="2">Belongs to the dynactin 150 kDa subunit family.</text>
</comment>
<dbReference type="GO" id="GO:0005874">
    <property type="term" value="C:microtubule"/>
    <property type="evidence" value="ECO:0007669"/>
    <property type="project" value="UniProtKB-KW"/>
</dbReference>
<organism evidence="12 13">
    <name type="scientific">Adineta ricciae</name>
    <name type="common">Rotifer</name>
    <dbReference type="NCBI Taxonomy" id="249248"/>
    <lineage>
        <taxon>Eukaryota</taxon>
        <taxon>Metazoa</taxon>
        <taxon>Spiralia</taxon>
        <taxon>Gnathifera</taxon>
        <taxon>Rotifera</taxon>
        <taxon>Eurotatoria</taxon>
        <taxon>Bdelloidea</taxon>
        <taxon>Adinetida</taxon>
        <taxon>Adinetidae</taxon>
        <taxon>Adineta</taxon>
    </lineage>
</organism>
<proteinExistence type="inferred from homology"/>
<keyword evidence="7 9" id="KW-0175">Coiled coil</keyword>
<evidence type="ECO:0000256" key="8">
    <source>
        <dbReference type="ARBA" id="ARBA00023212"/>
    </source>
</evidence>
<name>A0A814V6M8_ADIRI</name>
<evidence type="ECO:0000256" key="9">
    <source>
        <dbReference type="SAM" id="Coils"/>
    </source>
</evidence>
<dbReference type="SUPFAM" id="SSF74924">
    <property type="entry name" value="Cap-Gly domain"/>
    <property type="match status" value="1"/>
</dbReference>
<evidence type="ECO:0000256" key="5">
    <source>
        <dbReference type="ARBA" id="ARBA00022701"/>
    </source>
</evidence>
<dbReference type="Gene3D" id="2.30.30.190">
    <property type="entry name" value="CAP Gly-rich-like domain"/>
    <property type="match status" value="1"/>
</dbReference>
<dbReference type="AlphaFoldDB" id="A0A814V6M8"/>
<dbReference type="InterPro" id="IPR036859">
    <property type="entry name" value="CAP-Gly_dom_sf"/>
</dbReference>
<keyword evidence="13" id="KW-1185">Reference proteome</keyword>
<dbReference type="InterPro" id="IPR000938">
    <property type="entry name" value="CAP-Gly_domain"/>
</dbReference>
<dbReference type="Gene3D" id="1.20.5.340">
    <property type="match status" value="1"/>
</dbReference>
<evidence type="ECO:0000256" key="4">
    <source>
        <dbReference type="ARBA" id="ARBA00022490"/>
    </source>
</evidence>
<feature type="coiled-coil region" evidence="9">
    <location>
        <begin position="195"/>
        <end position="316"/>
    </location>
</feature>
<dbReference type="EMBL" id="CAJNOR010001686">
    <property type="protein sequence ID" value="CAF1183837.1"/>
    <property type="molecule type" value="Genomic_DNA"/>
</dbReference>
<evidence type="ECO:0000256" key="3">
    <source>
        <dbReference type="ARBA" id="ARBA00016574"/>
    </source>
</evidence>
<keyword evidence="4" id="KW-0963">Cytoplasm</keyword>
<dbReference type="GO" id="GO:0030286">
    <property type="term" value="C:dynein complex"/>
    <property type="evidence" value="ECO:0007669"/>
    <property type="project" value="UniProtKB-KW"/>
</dbReference>
<evidence type="ECO:0000259" key="11">
    <source>
        <dbReference type="PROSITE" id="PS50245"/>
    </source>
</evidence>
<dbReference type="Pfam" id="PF12455">
    <property type="entry name" value="Dynactin"/>
    <property type="match status" value="1"/>
</dbReference>
<feature type="compositionally biased region" description="Basic and acidic residues" evidence="10">
    <location>
        <begin position="154"/>
        <end position="166"/>
    </location>
</feature>
<feature type="region of interest" description="Disordered" evidence="10">
    <location>
        <begin position="105"/>
        <end position="190"/>
    </location>
</feature>
<reference evidence="12" key="1">
    <citation type="submission" date="2021-02" db="EMBL/GenBank/DDBJ databases">
        <authorList>
            <person name="Nowell W R."/>
        </authorList>
    </citation>
    <scope>NUCLEOTIDE SEQUENCE</scope>
</reference>
<dbReference type="Proteomes" id="UP000663828">
    <property type="component" value="Unassembled WGS sequence"/>
</dbReference>
<keyword evidence="6" id="KW-0243">Dynein</keyword>
<feature type="compositionally biased region" description="Low complexity" evidence="10">
    <location>
        <begin position="142"/>
        <end position="151"/>
    </location>
</feature>
<comment type="caution">
    <text evidence="12">The sequence shown here is derived from an EMBL/GenBank/DDBJ whole genome shotgun (WGS) entry which is preliminary data.</text>
</comment>
<evidence type="ECO:0000256" key="1">
    <source>
        <dbReference type="ARBA" id="ARBA00004245"/>
    </source>
</evidence>
<protein>
    <recommendedName>
        <fullName evidence="3">Dynactin subunit 1</fullName>
    </recommendedName>
</protein>
<evidence type="ECO:0000256" key="6">
    <source>
        <dbReference type="ARBA" id="ARBA00023017"/>
    </source>
</evidence>
<dbReference type="SUPFAM" id="SSF57997">
    <property type="entry name" value="Tropomyosin"/>
    <property type="match status" value="1"/>
</dbReference>
<dbReference type="Pfam" id="PF01302">
    <property type="entry name" value="CAP_GLY"/>
    <property type="match status" value="1"/>
</dbReference>
<dbReference type="PANTHER" id="PTHR18916">
    <property type="entry name" value="DYNACTIN 1-RELATED MICROTUBULE-BINDING"/>
    <property type="match status" value="1"/>
</dbReference>
<feature type="coiled-coil region" evidence="9">
    <location>
        <begin position="912"/>
        <end position="939"/>
    </location>
</feature>
<evidence type="ECO:0000256" key="10">
    <source>
        <dbReference type="SAM" id="MobiDB-lite"/>
    </source>
</evidence>
<accession>A0A814V6M8</accession>
<dbReference type="InterPro" id="IPR022157">
    <property type="entry name" value="Dynactin"/>
</dbReference>
<evidence type="ECO:0000313" key="13">
    <source>
        <dbReference type="Proteomes" id="UP000663828"/>
    </source>
</evidence>
<evidence type="ECO:0000256" key="2">
    <source>
        <dbReference type="ARBA" id="ARBA00011010"/>
    </source>
</evidence>
<feature type="compositionally biased region" description="Polar residues" evidence="10">
    <location>
        <begin position="176"/>
        <end position="190"/>
    </location>
</feature>
<evidence type="ECO:0000313" key="12">
    <source>
        <dbReference type="EMBL" id="CAF1183837.1"/>
    </source>
</evidence>